<feature type="region of interest" description="Disordered" evidence="1">
    <location>
        <begin position="127"/>
        <end position="147"/>
    </location>
</feature>
<dbReference type="EMBL" id="REGN01002086">
    <property type="protein sequence ID" value="RNA30469.1"/>
    <property type="molecule type" value="Genomic_DNA"/>
</dbReference>
<protein>
    <submittedName>
        <fullName evidence="2">Uncharacterized protein</fullName>
    </submittedName>
</protein>
<accession>A0A3M7S465</accession>
<evidence type="ECO:0000313" key="3">
    <source>
        <dbReference type="Proteomes" id="UP000276133"/>
    </source>
</evidence>
<proteinExistence type="predicted"/>
<dbReference type="OrthoDB" id="10517392at2759"/>
<keyword evidence="3" id="KW-1185">Reference proteome</keyword>
<name>A0A3M7S465_BRAPC</name>
<feature type="compositionally biased region" description="Basic and acidic residues" evidence="1">
    <location>
        <begin position="177"/>
        <end position="189"/>
    </location>
</feature>
<organism evidence="2 3">
    <name type="scientific">Brachionus plicatilis</name>
    <name type="common">Marine rotifer</name>
    <name type="synonym">Brachionus muelleri</name>
    <dbReference type="NCBI Taxonomy" id="10195"/>
    <lineage>
        <taxon>Eukaryota</taxon>
        <taxon>Metazoa</taxon>
        <taxon>Spiralia</taxon>
        <taxon>Gnathifera</taxon>
        <taxon>Rotifera</taxon>
        <taxon>Eurotatoria</taxon>
        <taxon>Monogononta</taxon>
        <taxon>Pseudotrocha</taxon>
        <taxon>Ploima</taxon>
        <taxon>Brachionidae</taxon>
        <taxon>Brachionus</taxon>
    </lineage>
</organism>
<reference evidence="2 3" key="1">
    <citation type="journal article" date="2018" name="Sci. Rep.">
        <title>Genomic signatures of local adaptation to the degree of environmental predictability in rotifers.</title>
        <authorList>
            <person name="Franch-Gras L."/>
            <person name="Hahn C."/>
            <person name="Garcia-Roger E.M."/>
            <person name="Carmona M.J."/>
            <person name="Serra M."/>
            <person name="Gomez A."/>
        </authorList>
    </citation>
    <scope>NUCLEOTIDE SEQUENCE [LARGE SCALE GENOMIC DNA]</scope>
    <source>
        <strain evidence="2">HYR1</strain>
    </source>
</reference>
<dbReference type="Proteomes" id="UP000276133">
    <property type="component" value="Unassembled WGS sequence"/>
</dbReference>
<evidence type="ECO:0000256" key="1">
    <source>
        <dbReference type="SAM" id="MobiDB-lite"/>
    </source>
</evidence>
<gene>
    <name evidence="2" type="ORF">BpHYR1_036232</name>
</gene>
<comment type="caution">
    <text evidence="2">The sequence shown here is derived from an EMBL/GenBank/DDBJ whole genome shotgun (WGS) entry which is preliminary data.</text>
</comment>
<sequence length="252" mass="29459">MTSRKAVFTHADEILVSLAQIESIKDEFEKNPNRKDSEKIVKEAVQNLEKVRHNLSKIRFRIENKEYEQFNKKLSILRNFFNSFNFHGIKYDDQVSIENFNMNELDPHTIKSELAPLKNSQNLKNSMSQSIVRKSEHRSKSLSQKRPCNKAKNFKEPVCSFVPSNPKKSRPSSMAAIDRKPKETQFEKEKKIDQNYESLSIPDSQSIAKSSKNVTIRIIQDEELISIPAYYWENLSNGKINLYSEFKKDFDF</sequence>
<evidence type="ECO:0000313" key="2">
    <source>
        <dbReference type="EMBL" id="RNA30469.1"/>
    </source>
</evidence>
<feature type="region of interest" description="Disordered" evidence="1">
    <location>
        <begin position="165"/>
        <end position="189"/>
    </location>
</feature>
<dbReference type="AlphaFoldDB" id="A0A3M7S465"/>